<sequence>MSHQHEDWLEALPLVLLGIRASFKEDISATSSELVYGKPLRLPGEFFKSSALPGGSDPSQLVSRLQSIFSQLQPTPTSRHGTPRVFVYKELKDCEYVFLREGPFLKALQPPYAGPYEVLRRSEKTLVLNIRGKSTTVSVDRVKPAFLLGDQPPSTTSHVSVCVSTRASSPASPSSSTRRTRHVHFAPTT</sequence>
<organism evidence="2 3">
    <name type="scientific">Trichogramma kaykai</name>
    <dbReference type="NCBI Taxonomy" id="54128"/>
    <lineage>
        <taxon>Eukaryota</taxon>
        <taxon>Metazoa</taxon>
        <taxon>Ecdysozoa</taxon>
        <taxon>Arthropoda</taxon>
        <taxon>Hexapoda</taxon>
        <taxon>Insecta</taxon>
        <taxon>Pterygota</taxon>
        <taxon>Neoptera</taxon>
        <taxon>Endopterygota</taxon>
        <taxon>Hymenoptera</taxon>
        <taxon>Apocrita</taxon>
        <taxon>Proctotrupomorpha</taxon>
        <taxon>Chalcidoidea</taxon>
        <taxon>Trichogrammatidae</taxon>
        <taxon>Trichogramma</taxon>
    </lineage>
</organism>
<feature type="region of interest" description="Disordered" evidence="1">
    <location>
        <begin position="166"/>
        <end position="189"/>
    </location>
</feature>
<evidence type="ECO:0000256" key="1">
    <source>
        <dbReference type="SAM" id="MobiDB-lite"/>
    </source>
</evidence>
<dbReference type="AlphaFoldDB" id="A0ABD2VYU9"/>
<name>A0ABD2VYU9_9HYME</name>
<evidence type="ECO:0000313" key="2">
    <source>
        <dbReference type="EMBL" id="KAL3385803.1"/>
    </source>
</evidence>
<accession>A0ABD2VYU9</accession>
<gene>
    <name evidence="2" type="ORF">TKK_018835</name>
</gene>
<proteinExistence type="predicted"/>
<dbReference type="EMBL" id="JBJJXI010000153">
    <property type="protein sequence ID" value="KAL3385803.1"/>
    <property type="molecule type" value="Genomic_DNA"/>
</dbReference>
<comment type="caution">
    <text evidence="2">The sequence shown here is derived from an EMBL/GenBank/DDBJ whole genome shotgun (WGS) entry which is preliminary data.</text>
</comment>
<keyword evidence="3" id="KW-1185">Reference proteome</keyword>
<reference evidence="2 3" key="1">
    <citation type="journal article" date="2024" name="bioRxiv">
        <title>A reference genome for Trichogramma kaykai: A tiny desert-dwelling parasitoid wasp with competing sex-ratio distorters.</title>
        <authorList>
            <person name="Culotta J."/>
            <person name="Lindsey A.R."/>
        </authorList>
    </citation>
    <scope>NUCLEOTIDE SEQUENCE [LARGE SCALE GENOMIC DNA]</scope>
    <source>
        <strain evidence="2 3">KSX58</strain>
    </source>
</reference>
<dbReference type="PANTHER" id="PTHR38681">
    <property type="entry name" value="RETROVIRUS-RELATED POL POLYPROTEIN FROM TRANSPOSON 412-LIKE PROTEIN-RELATED"/>
    <property type="match status" value="1"/>
</dbReference>
<dbReference type="PANTHER" id="PTHR38681:SF1">
    <property type="entry name" value="RETROVIRUS-RELATED POL POLYPROTEIN FROM TRANSPOSON 412-LIKE PROTEIN"/>
    <property type="match status" value="1"/>
</dbReference>
<feature type="compositionally biased region" description="Basic residues" evidence="1">
    <location>
        <begin position="178"/>
        <end position="189"/>
    </location>
</feature>
<dbReference type="Proteomes" id="UP001627154">
    <property type="component" value="Unassembled WGS sequence"/>
</dbReference>
<evidence type="ECO:0000313" key="3">
    <source>
        <dbReference type="Proteomes" id="UP001627154"/>
    </source>
</evidence>
<feature type="compositionally biased region" description="Low complexity" evidence="1">
    <location>
        <begin position="166"/>
        <end position="177"/>
    </location>
</feature>
<protein>
    <submittedName>
        <fullName evidence="2">Uncharacterized protein</fullName>
    </submittedName>
</protein>